<dbReference type="AlphaFoldDB" id="A0A2U4C0I1"/>
<protein>
    <submittedName>
        <fullName evidence="3">Uncharacterized protein LOC109551233</fullName>
    </submittedName>
</protein>
<dbReference type="Proteomes" id="UP000245320">
    <property type="component" value="Chromosome 14"/>
</dbReference>
<accession>A0A2U4C0I1</accession>
<sequence>MVPKRASILFFSIPNSHQGAPLADGLMEGLLKFSHEAAARRRAGLPSREGLGCCSVHVRICSLTGLVPAGAGGLRPWKKKGRAQGHPAGQPQHLPSSALRARVSSPACPRTLGVQSGWHGLGSTTPGADRVGSFSLPDLTQLHLLGNRTEDQQRGTPLACLPPSLPLHLSKSENLAHLTYAGAGGQKEAGTWALPAIGVRVRVRVRVHKKPLPACQ</sequence>
<proteinExistence type="predicted"/>
<evidence type="ECO:0000256" key="1">
    <source>
        <dbReference type="SAM" id="MobiDB-lite"/>
    </source>
</evidence>
<dbReference type="InParanoid" id="A0A2U4C0I1"/>
<feature type="region of interest" description="Disordered" evidence="1">
    <location>
        <begin position="73"/>
        <end position="102"/>
    </location>
</feature>
<organism evidence="2 3">
    <name type="scientific">Tursiops truncatus</name>
    <name type="common">Atlantic bottle-nosed dolphin</name>
    <name type="synonym">Delphinus truncatus</name>
    <dbReference type="NCBI Taxonomy" id="9739"/>
    <lineage>
        <taxon>Eukaryota</taxon>
        <taxon>Metazoa</taxon>
        <taxon>Chordata</taxon>
        <taxon>Craniata</taxon>
        <taxon>Vertebrata</taxon>
        <taxon>Euteleostomi</taxon>
        <taxon>Mammalia</taxon>
        <taxon>Eutheria</taxon>
        <taxon>Laurasiatheria</taxon>
        <taxon>Artiodactyla</taxon>
        <taxon>Whippomorpha</taxon>
        <taxon>Cetacea</taxon>
        <taxon>Odontoceti</taxon>
        <taxon>Delphinidae</taxon>
        <taxon>Tursiops</taxon>
    </lineage>
</organism>
<evidence type="ECO:0000313" key="2">
    <source>
        <dbReference type="Proteomes" id="UP000245320"/>
    </source>
</evidence>
<keyword evidence="2" id="KW-1185">Reference proteome</keyword>
<evidence type="ECO:0000313" key="3">
    <source>
        <dbReference type="RefSeq" id="XP_019798929.1"/>
    </source>
</evidence>
<dbReference type="RefSeq" id="XP_019798929.1">
    <property type="nucleotide sequence ID" value="XM_019943370.2"/>
</dbReference>
<name>A0A2U4C0I1_TURTR</name>
<reference evidence="3" key="1">
    <citation type="submission" date="2025-08" db="UniProtKB">
        <authorList>
            <consortium name="RefSeq"/>
        </authorList>
    </citation>
    <scope>IDENTIFICATION</scope>
    <source>
        <tissue evidence="3">Spleen</tissue>
    </source>
</reference>
<gene>
    <name evidence="3" type="primary">LOC109551233</name>
</gene>